<keyword evidence="1" id="KW-0812">Transmembrane</keyword>
<keyword evidence="1" id="KW-1133">Transmembrane helix</keyword>
<dbReference type="GO" id="GO:0016301">
    <property type="term" value="F:kinase activity"/>
    <property type="evidence" value="ECO:0007669"/>
    <property type="project" value="UniProtKB-KW"/>
</dbReference>
<sequence length="811" mass="91464">MAENIENKGFAVYNAETNRTGDEAMDAKTRKNIEYLIILLISAAVLAVGWSNRKAIAGWGNQNTEDTMPVADDAAEKEDLILEINSVEDYLTFVRSVNKGNTYKGQYVNLNADLDLAEVEEDLVIGNAENTQYCFQGIFDGNGHHLSNVMITSDTDAGLFRNLEGTVANLQVESGDFSAPLAGAIASNTRLGSCILNCGSLATVNGQLAPEQEGKTLLTGESRGEIRNSFAPGQEETAESLNQEVLGLDLTWGVDGWNLWEQEDDVPDLTTEYADVVETATAEVPVSLSAVSIQAYYSAEDKSWCFAIPAGYEQTELAVTFSFTDGDVSQFTRKPGQKTYELEHEGYTYPITYLTAEHAATMMLDLDREDAVSYLGSDKQNEVQGTCMILENNGKVTQTARLEKIKGHGNDSFRAPKKSYNLSFTEKQDLLGMGAAKDYVLLATYRDNSLLSYKLTYDLVNEIGMAYAPSSEFVHLYINGEYEGVYLLMGKIKIGKTRFDLKDLKTETKELNSKSELREYAHTTWKNEGFYAQRTWYELDQTPEDVTGGYIIELDNEDYDRTKANFVSDRNLSFMIPSMNWASQSQVYYIADFWQDFENALYAKDGYNDKGKYYTDYIDLESFADQWLFYELNEENSVNSSVYYYKDSDICGDGKLHASWPWDMEHSLAREGGAASSWFAAASDLKPEGYWMQFYHHRDFAEAVYKEWMTKFVPALEKALNPETGYDPDGISSLDWYLGYYGTDAQINESRWNGSGFAEKLEKIRRIYTVRLDFLTEALGLYDTDYIYFYKENGILYGVNAQEESIPVENP</sequence>
<keyword evidence="3" id="KW-1185">Reference proteome</keyword>
<evidence type="ECO:0000256" key="1">
    <source>
        <dbReference type="SAM" id="Phobius"/>
    </source>
</evidence>
<dbReference type="Gene3D" id="2.160.20.110">
    <property type="match status" value="1"/>
</dbReference>
<feature type="transmembrane region" description="Helical" evidence="1">
    <location>
        <begin position="33"/>
        <end position="51"/>
    </location>
</feature>
<protein>
    <submittedName>
        <fullName evidence="2">CotH kinase family protein</fullName>
    </submittedName>
</protein>
<reference evidence="2 3" key="1">
    <citation type="submission" date="2024-03" db="EMBL/GenBank/DDBJ databases">
        <title>Human intestinal bacterial collection.</title>
        <authorList>
            <person name="Pauvert C."/>
            <person name="Hitch T.C.A."/>
            <person name="Clavel T."/>
        </authorList>
    </citation>
    <scope>NUCLEOTIDE SEQUENCE [LARGE SCALE GENOMIC DNA]</scope>
    <source>
        <strain evidence="2 3">CLA-AA-H78B</strain>
    </source>
</reference>
<dbReference type="RefSeq" id="WP_349143645.1">
    <property type="nucleotide sequence ID" value="NZ_JBBMFC010000003.1"/>
</dbReference>
<keyword evidence="2" id="KW-0418">Kinase</keyword>
<dbReference type="InterPro" id="IPR014867">
    <property type="entry name" value="Spore_coat_CotH_CotH2/3/7"/>
</dbReference>
<evidence type="ECO:0000313" key="3">
    <source>
        <dbReference type="Proteomes" id="UP001470288"/>
    </source>
</evidence>
<gene>
    <name evidence="2" type="ORF">WMO62_02075</name>
</gene>
<keyword evidence="2" id="KW-0808">Transferase</keyword>
<accession>A0ABV1HXI6</accession>
<name>A0ABV1HXI6_9FIRM</name>
<dbReference type="EMBL" id="JBBMFC010000003">
    <property type="protein sequence ID" value="MEQ2577628.1"/>
    <property type="molecule type" value="Genomic_DNA"/>
</dbReference>
<proteinExistence type="predicted"/>
<evidence type="ECO:0000313" key="2">
    <source>
        <dbReference type="EMBL" id="MEQ2577628.1"/>
    </source>
</evidence>
<organism evidence="2 3">
    <name type="scientific">Hominiventricola aquisgranensis</name>
    <dbReference type="NCBI Taxonomy" id="3133164"/>
    <lineage>
        <taxon>Bacteria</taxon>
        <taxon>Bacillati</taxon>
        <taxon>Bacillota</taxon>
        <taxon>Clostridia</taxon>
        <taxon>Lachnospirales</taxon>
        <taxon>Lachnospiraceae</taxon>
        <taxon>Hominiventricola</taxon>
    </lineage>
</organism>
<dbReference type="Proteomes" id="UP001470288">
    <property type="component" value="Unassembled WGS sequence"/>
</dbReference>
<keyword evidence="1" id="KW-0472">Membrane</keyword>
<comment type="caution">
    <text evidence="2">The sequence shown here is derived from an EMBL/GenBank/DDBJ whole genome shotgun (WGS) entry which is preliminary data.</text>
</comment>
<dbReference type="Pfam" id="PF08757">
    <property type="entry name" value="CotH"/>
    <property type="match status" value="1"/>
</dbReference>